<feature type="transmembrane region" description="Helical" evidence="5">
    <location>
        <begin position="81"/>
        <end position="101"/>
    </location>
</feature>
<dbReference type="EMBL" id="FOIZ01000002">
    <property type="protein sequence ID" value="SEW42075.1"/>
    <property type="molecule type" value="Genomic_DNA"/>
</dbReference>
<evidence type="ECO:0000256" key="2">
    <source>
        <dbReference type="ARBA" id="ARBA00022692"/>
    </source>
</evidence>
<evidence type="ECO:0000259" key="6">
    <source>
        <dbReference type="Pfam" id="PF04932"/>
    </source>
</evidence>
<organism evidence="7 8">
    <name type="scientific">Cognatiyoonia koreensis</name>
    <dbReference type="NCBI Taxonomy" id="364200"/>
    <lineage>
        <taxon>Bacteria</taxon>
        <taxon>Pseudomonadati</taxon>
        <taxon>Pseudomonadota</taxon>
        <taxon>Alphaproteobacteria</taxon>
        <taxon>Rhodobacterales</taxon>
        <taxon>Paracoccaceae</taxon>
        <taxon>Cognatiyoonia</taxon>
    </lineage>
</organism>
<feature type="transmembrane region" description="Helical" evidence="5">
    <location>
        <begin position="205"/>
        <end position="221"/>
    </location>
</feature>
<keyword evidence="4 5" id="KW-0472">Membrane</keyword>
<dbReference type="PANTHER" id="PTHR37422:SF13">
    <property type="entry name" value="LIPOPOLYSACCHARIDE BIOSYNTHESIS PROTEIN PA4999-RELATED"/>
    <property type="match status" value="1"/>
</dbReference>
<dbReference type="PANTHER" id="PTHR37422">
    <property type="entry name" value="TEICHURONIC ACID BIOSYNTHESIS PROTEIN TUAE"/>
    <property type="match status" value="1"/>
</dbReference>
<feature type="domain" description="O-antigen ligase-related" evidence="6">
    <location>
        <begin position="190"/>
        <end position="348"/>
    </location>
</feature>
<feature type="transmembrane region" description="Helical" evidence="5">
    <location>
        <begin position="184"/>
        <end position="199"/>
    </location>
</feature>
<evidence type="ECO:0000256" key="1">
    <source>
        <dbReference type="ARBA" id="ARBA00004141"/>
    </source>
</evidence>
<evidence type="ECO:0000256" key="5">
    <source>
        <dbReference type="SAM" id="Phobius"/>
    </source>
</evidence>
<feature type="transmembrane region" description="Helical" evidence="5">
    <location>
        <begin position="233"/>
        <end position="253"/>
    </location>
</feature>
<keyword evidence="7" id="KW-0436">Ligase</keyword>
<dbReference type="InterPro" id="IPR007016">
    <property type="entry name" value="O-antigen_ligase-rel_domated"/>
</dbReference>
<evidence type="ECO:0000256" key="4">
    <source>
        <dbReference type="ARBA" id="ARBA00023136"/>
    </source>
</evidence>
<keyword evidence="3 5" id="KW-1133">Transmembrane helix</keyword>
<evidence type="ECO:0000256" key="3">
    <source>
        <dbReference type="ARBA" id="ARBA00022989"/>
    </source>
</evidence>
<accession>A0A1I0RMA5</accession>
<name>A0A1I0RMA5_9RHOB</name>
<feature type="transmembrane region" description="Helical" evidence="5">
    <location>
        <begin position="113"/>
        <end position="133"/>
    </location>
</feature>
<feature type="transmembrane region" description="Helical" evidence="5">
    <location>
        <begin position="53"/>
        <end position="74"/>
    </location>
</feature>
<feature type="transmembrane region" description="Helical" evidence="5">
    <location>
        <begin position="338"/>
        <end position="357"/>
    </location>
</feature>
<proteinExistence type="predicted"/>
<dbReference type="GO" id="GO:0016874">
    <property type="term" value="F:ligase activity"/>
    <property type="evidence" value="ECO:0007669"/>
    <property type="project" value="UniProtKB-KW"/>
</dbReference>
<evidence type="ECO:0000313" key="7">
    <source>
        <dbReference type="EMBL" id="SEW42075.1"/>
    </source>
</evidence>
<reference evidence="7 8" key="1">
    <citation type="submission" date="2016-10" db="EMBL/GenBank/DDBJ databases">
        <authorList>
            <person name="de Groot N.N."/>
        </authorList>
    </citation>
    <scope>NUCLEOTIDE SEQUENCE [LARGE SCALE GENOMIC DNA]</scope>
    <source>
        <strain evidence="7 8">DSM 17925</strain>
    </source>
</reference>
<dbReference type="GO" id="GO:0016020">
    <property type="term" value="C:membrane"/>
    <property type="evidence" value="ECO:0007669"/>
    <property type="project" value="UniProtKB-SubCell"/>
</dbReference>
<dbReference type="AlphaFoldDB" id="A0A1I0RMA5"/>
<sequence length="423" mass="46380">MIIRQSHMMMALTFSIAFSQVVEMQVSIGGPTVSLDELPLLACAGILLLSGKIGRVSGLLLAFGLIELGVRSIYPLVNGQIVPLISEVIKLVILLAVYGTLANNAKDDVDSSFALLARYWVILAVISAGVILLQSADLLPKQALVQGSIKTFPRPTGIQNDPNFAANSLALAVLFLKMLRLRPLYQNGLIGLMLIAIFLTESRMGLVLAVFILTYWWLISWRISSLKAVRSRVLGTLCIIAVVAVGSFTLAQSDRNFRVFERFSSIVATLEATTLLSLERTRGLQRESAQERLILAYAGYRVWRDNKLIGVGQDRIAQELRITAGIEKSTHNGYIDRMMIGGVFGILFVGFVAYLLLLSTRLRLRQSKNHTILGVKVLLPTVCIASMLLNVSFWPVLTMLAACLASQNVSLRIRRSAPAAQLV</sequence>
<protein>
    <submittedName>
        <fullName evidence="7">O-antigen ligase like membrane protein</fullName>
    </submittedName>
</protein>
<comment type="subcellular location">
    <subcellularLocation>
        <location evidence="1">Membrane</location>
        <topology evidence="1">Multi-pass membrane protein</topology>
    </subcellularLocation>
</comment>
<keyword evidence="8" id="KW-1185">Reference proteome</keyword>
<dbReference type="InterPro" id="IPR051533">
    <property type="entry name" value="WaaL-like"/>
</dbReference>
<dbReference type="STRING" id="364200.SAMN04488515_2916"/>
<evidence type="ECO:0000313" key="8">
    <source>
        <dbReference type="Proteomes" id="UP000199167"/>
    </source>
</evidence>
<keyword evidence="2 5" id="KW-0812">Transmembrane</keyword>
<dbReference type="Proteomes" id="UP000199167">
    <property type="component" value="Unassembled WGS sequence"/>
</dbReference>
<gene>
    <name evidence="7" type="ORF">SAMN04488515_2916</name>
</gene>
<dbReference type="Pfam" id="PF04932">
    <property type="entry name" value="Wzy_C"/>
    <property type="match status" value="1"/>
</dbReference>
<feature type="transmembrane region" description="Helical" evidence="5">
    <location>
        <begin position="377"/>
        <end position="405"/>
    </location>
</feature>